<sequence length="95" mass="10995">MEFISSILKFLVTLLVAFFPVQIILNLVNNRFNIFTPLQEFIKKSGNEKLINKFVFIISIALFLLVSNYINLNDFEFGILAGVYYAIVFTILPRK</sequence>
<keyword evidence="1" id="KW-1133">Transmembrane helix</keyword>
<proteinExistence type="predicted"/>
<gene>
    <name evidence="2" type="ORF">LL038_12235</name>
</gene>
<keyword evidence="1" id="KW-0812">Transmembrane</keyword>
<dbReference type="RefSeq" id="WP_216120233.1">
    <property type="nucleotide sequence ID" value="NZ_CP086239.1"/>
</dbReference>
<feature type="transmembrane region" description="Helical" evidence="1">
    <location>
        <begin position="50"/>
        <end position="69"/>
    </location>
</feature>
<evidence type="ECO:0000313" key="2">
    <source>
        <dbReference type="EMBL" id="WAG62950.1"/>
    </source>
</evidence>
<name>A0AA47I9J1_9CLOT</name>
<evidence type="ECO:0000313" key="3">
    <source>
        <dbReference type="Proteomes" id="UP001164733"/>
    </source>
</evidence>
<accession>A0AA47I9J1</accession>
<keyword evidence="1" id="KW-0472">Membrane</keyword>
<evidence type="ECO:0000256" key="1">
    <source>
        <dbReference type="SAM" id="Phobius"/>
    </source>
</evidence>
<dbReference type="AlphaFoldDB" id="A0AA47I9J1"/>
<protein>
    <submittedName>
        <fullName evidence="2">Uncharacterized protein</fullName>
    </submittedName>
</protein>
<feature type="transmembrane region" description="Helical" evidence="1">
    <location>
        <begin position="6"/>
        <end position="29"/>
    </location>
</feature>
<feature type="transmembrane region" description="Helical" evidence="1">
    <location>
        <begin position="75"/>
        <end position="92"/>
    </location>
</feature>
<dbReference type="Proteomes" id="UP001164733">
    <property type="component" value="Chromosome"/>
</dbReference>
<organism evidence="2 3">
    <name type="scientific">Clostridium estertheticum</name>
    <dbReference type="NCBI Taxonomy" id="238834"/>
    <lineage>
        <taxon>Bacteria</taxon>
        <taxon>Bacillati</taxon>
        <taxon>Bacillota</taxon>
        <taxon>Clostridia</taxon>
        <taxon>Eubacteriales</taxon>
        <taxon>Clostridiaceae</taxon>
        <taxon>Clostridium</taxon>
    </lineage>
</organism>
<reference evidence="2" key="1">
    <citation type="submission" date="2021-11" db="EMBL/GenBank/DDBJ databases">
        <title>Clostridia strains as spoilage organisms.</title>
        <authorList>
            <person name="Wambui J."/>
            <person name="Stevens M.J.A."/>
            <person name="Stephan R."/>
        </authorList>
    </citation>
    <scope>NUCLEOTIDE SEQUENCE</scope>
    <source>
        <strain evidence="2">CF009</strain>
    </source>
</reference>
<dbReference type="EMBL" id="CP086239">
    <property type="protein sequence ID" value="WAG62950.1"/>
    <property type="molecule type" value="Genomic_DNA"/>
</dbReference>